<feature type="region of interest" description="Disordered" evidence="3">
    <location>
        <begin position="268"/>
        <end position="310"/>
    </location>
</feature>
<keyword evidence="5" id="KW-1185">Reference proteome</keyword>
<feature type="compositionally biased region" description="Basic and acidic residues" evidence="3">
    <location>
        <begin position="301"/>
        <end position="310"/>
    </location>
</feature>
<keyword evidence="2" id="KW-0342">GTP-binding</keyword>
<accession>A0AA36G988</accession>
<feature type="compositionally biased region" description="Low complexity" evidence="3">
    <location>
        <begin position="277"/>
        <end position="296"/>
    </location>
</feature>
<name>A0AA36G988_9BILA</name>
<dbReference type="SMART" id="SM00173">
    <property type="entry name" value="RAS"/>
    <property type="match status" value="1"/>
</dbReference>
<dbReference type="InterPro" id="IPR003578">
    <property type="entry name" value="Small_GTPase_Rho"/>
</dbReference>
<dbReference type="PANTHER" id="PTHR24072">
    <property type="entry name" value="RHO FAMILY GTPASE"/>
    <property type="match status" value="1"/>
</dbReference>
<keyword evidence="1" id="KW-0547">Nucleotide-binding</keyword>
<dbReference type="InterPro" id="IPR027417">
    <property type="entry name" value="P-loop_NTPase"/>
</dbReference>
<comment type="caution">
    <text evidence="4">The sequence shown here is derived from an EMBL/GenBank/DDBJ whole genome shotgun (WGS) entry which is preliminary data.</text>
</comment>
<evidence type="ECO:0000256" key="2">
    <source>
        <dbReference type="ARBA" id="ARBA00023134"/>
    </source>
</evidence>
<dbReference type="Pfam" id="PF00071">
    <property type="entry name" value="Ras"/>
    <property type="match status" value="1"/>
</dbReference>
<organism evidence="4 5">
    <name type="scientific">Mesorhabditis spiculigera</name>
    <dbReference type="NCBI Taxonomy" id="96644"/>
    <lineage>
        <taxon>Eukaryota</taxon>
        <taxon>Metazoa</taxon>
        <taxon>Ecdysozoa</taxon>
        <taxon>Nematoda</taxon>
        <taxon>Chromadorea</taxon>
        <taxon>Rhabditida</taxon>
        <taxon>Rhabditina</taxon>
        <taxon>Rhabditomorpha</taxon>
        <taxon>Rhabditoidea</taxon>
        <taxon>Rhabditidae</taxon>
        <taxon>Mesorhabditinae</taxon>
        <taxon>Mesorhabditis</taxon>
    </lineage>
</organism>
<dbReference type="Gene3D" id="3.40.50.300">
    <property type="entry name" value="P-loop containing nucleotide triphosphate hydrolases"/>
    <property type="match status" value="1"/>
</dbReference>
<feature type="non-terminal residue" evidence="4">
    <location>
        <position position="310"/>
    </location>
</feature>
<evidence type="ECO:0000313" key="4">
    <source>
        <dbReference type="EMBL" id="CAJ0584808.1"/>
    </source>
</evidence>
<dbReference type="AlphaFoldDB" id="A0AA36G988"/>
<dbReference type="PRINTS" id="PR00449">
    <property type="entry name" value="RASTRNSFRMNG"/>
</dbReference>
<feature type="compositionally biased region" description="Basic and acidic residues" evidence="3">
    <location>
        <begin position="167"/>
        <end position="176"/>
    </location>
</feature>
<sequence length="310" mass="34764">MLDAGAISVKKVRVAVVGDKHVGKTSLIETFVTSVFPLNPAEQPEAHKMFYIGEQRYLFTLVEMREDWEKKRQYAHDIEAVLLCYDGEREQEARLSEKWTPRIAEWFPTAKVYLVRTKCDRLYDNYDDGHSPADVAKELNAVKAFECSAQDQTGIDKLFKELAEAHDVAHPEDKGRPQLGEGPLTEGSRSAPRGCAGIGSSIVSAVAASVPLVKQVGYNLKEITWNPDCFPAAKERINYYVPFLFRTRPSYDYKRIEEEHRLHEAYIDQQRKDKEAAVQAKAASSQSQSESIEGSSPPNDGKADGAARKP</sequence>
<evidence type="ECO:0000313" key="5">
    <source>
        <dbReference type="Proteomes" id="UP001177023"/>
    </source>
</evidence>
<evidence type="ECO:0000256" key="3">
    <source>
        <dbReference type="SAM" id="MobiDB-lite"/>
    </source>
</evidence>
<dbReference type="GO" id="GO:0005525">
    <property type="term" value="F:GTP binding"/>
    <property type="evidence" value="ECO:0007669"/>
    <property type="project" value="UniProtKB-KW"/>
</dbReference>
<dbReference type="EMBL" id="CATQJA010002701">
    <property type="protein sequence ID" value="CAJ0584808.1"/>
    <property type="molecule type" value="Genomic_DNA"/>
</dbReference>
<gene>
    <name evidence="4" type="ORF">MSPICULIGERA_LOCUS22848</name>
</gene>
<protein>
    <submittedName>
        <fullName evidence="4">Uncharacterized protein</fullName>
    </submittedName>
</protein>
<evidence type="ECO:0000256" key="1">
    <source>
        <dbReference type="ARBA" id="ARBA00022741"/>
    </source>
</evidence>
<dbReference type="GO" id="GO:0003924">
    <property type="term" value="F:GTPase activity"/>
    <property type="evidence" value="ECO:0007669"/>
    <property type="project" value="InterPro"/>
</dbReference>
<feature type="region of interest" description="Disordered" evidence="3">
    <location>
        <begin position="167"/>
        <end position="191"/>
    </location>
</feature>
<dbReference type="GO" id="GO:0007264">
    <property type="term" value="P:small GTPase-mediated signal transduction"/>
    <property type="evidence" value="ECO:0007669"/>
    <property type="project" value="InterPro"/>
</dbReference>
<dbReference type="SMART" id="SM00174">
    <property type="entry name" value="RHO"/>
    <property type="match status" value="1"/>
</dbReference>
<dbReference type="SUPFAM" id="SSF52540">
    <property type="entry name" value="P-loop containing nucleoside triphosphate hydrolases"/>
    <property type="match status" value="1"/>
</dbReference>
<dbReference type="Proteomes" id="UP001177023">
    <property type="component" value="Unassembled WGS sequence"/>
</dbReference>
<dbReference type="InterPro" id="IPR001806">
    <property type="entry name" value="Small_GTPase"/>
</dbReference>
<reference evidence="4" key="1">
    <citation type="submission" date="2023-06" db="EMBL/GenBank/DDBJ databases">
        <authorList>
            <person name="Delattre M."/>
        </authorList>
    </citation>
    <scope>NUCLEOTIDE SEQUENCE</scope>
    <source>
        <strain evidence="4">AF72</strain>
    </source>
</reference>
<proteinExistence type="predicted"/>